<organism evidence="1">
    <name type="scientific">Salmonella enterica I</name>
    <dbReference type="NCBI Taxonomy" id="59201"/>
    <lineage>
        <taxon>Bacteria</taxon>
        <taxon>Pseudomonadati</taxon>
        <taxon>Pseudomonadota</taxon>
        <taxon>Gammaproteobacteria</taxon>
        <taxon>Enterobacterales</taxon>
        <taxon>Enterobacteriaceae</taxon>
        <taxon>Salmonella</taxon>
    </lineage>
</organism>
<sequence>MRLTVKQLIRELRAMPQDALVVWKDHDNDVCDFNDFVRCVEDISDELADNDRTDNQPVVTIRG</sequence>
<name>A0A3R0XB80_SALET</name>
<proteinExistence type="predicted"/>
<reference evidence="1" key="1">
    <citation type="submission" date="2018-07" db="EMBL/GenBank/DDBJ databases">
        <authorList>
            <person name="Ashton P.M."/>
            <person name="Dallman T."/>
            <person name="Nair S."/>
            <person name="De Pinna E."/>
            <person name="Peters T."/>
            <person name="Grant K."/>
        </authorList>
    </citation>
    <scope>NUCLEOTIDE SEQUENCE [LARGE SCALE GENOMIC DNA]</scope>
    <source>
        <strain evidence="1">157339</strain>
    </source>
</reference>
<dbReference type="AlphaFoldDB" id="A0A3R0XB80"/>
<evidence type="ECO:0000313" key="1">
    <source>
        <dbReference type="EMBL" id="MLU97447.1"/>
    </source>
</evidence>
<protein>
    <submittedName>
        <fullName evidence="1">Uncharacterized protein</fullName>
    </submittedName>
</protein>
<comment type="caution">
    <text evidence="1">The sequence shown here is derived from an EMBL/GenBank/DDBJ whole genome shotgun (WGS) entry which is preliminary data.</text>
</comment>
<gene>
    <name evidence="1" type="ORF">DRU74_11985</name>
</gene>
<accession>A0A3R0XB80</accession>
<dbReference type="EMBL" id="RVHM01000013">
    <property type="protein sequence ID" value="MLU97447.1"/>
    <property type="molecule type" value="Genomic_DNA"/>
</dbReference>
<dbReference type="Proteomes" id="UP000885374">
    <property type="component" value="Unassembled WGS sequence"/>
</dbReference>